<evidence type="ECO:0000313" key="2">
    <source>
        <dbReference type="EMBL" id="MFC3146602.1"/>
    </source>
</evidence>
<accession>A0ABV7H3L3</accession>
<dbReference type="EMBL" id="JBHRTI010000003">
    <property type="protein sequence ID" value="MFC3146602.1"/>
    <property type="molecule type" value="Genomic_DNA"/>
</dbReference>
<dbReference type="PANTHER" id="PTHR35369:SF2">
    <property type="entry name" value="BLR3025 PROTEIN"/>
    <property type="match status" value="1"/>
</dbReference>
<evidence type="ECO:0000256" key="1">
    <source>
        <dbReference type="ARBA" id="ARBA00022763"/>
    </source>
</evidence>
<proteinExistence type="predicted"/>
<dbReference type="PANTHER" id="PTHR35369">
    <property type="entry name" value="BLR3025 PROTEIN-RELATED"/>
    <property type="match status" value="1"/>
</dbReference>
<protein>
    <submittedName>
        <fullName evidence="2">Y-family DNA polymerase</fullName>
    </submittedName>
</protein>
<reference evidence="3" key="1">
    <citation type="journal article" date="2019" name="Int. J. Syst. Evol. Microbiol.">
        <title>The Global Catalogue of Microorganisms (GCM) 10K type strain sequencing project: providing services to taxonomists for standard genome sequencing and annotation.</title>
        <authorList>
            <consortium name="The Broad Institute Genomics Platform"/>
            <consortium name="The Broad Institute Genome Sequencing Center for Infectious Disease"/>
            <person name="Wu L."/>
            <person name="Ma J."/>
        </authorList>
    </citation>
    <scope>NUCLEOTIDE SEQUENCE [LARGE SCALE GENOMIC DNA]</scope>
    <source>
        <strain evidence="3">KCTC 52168</strain>
    </source>
</reference>
<dbReference type="CDD" id="cd03468">
    <property type="entry name" value="PolY_like"/>
    <property type="match status" value="1"/>
</dbReference>
<evidence type="ECO:0000313" key="3">
    <source>
        <dbReference type="Proteomes" id="UP001595556"/>
    </source>
</evidence>
<keyword evidence="3" id="KW-1185">Reference proteome</keyword>
<dbReference type="RefSeq" id="WP_377300947.1">
    <property type="nucleotide sequence ID" value="NZ_CP180191.1"/>
</dbReference>
<comment type="caution">
    <text evidence="2">The sequence shown here is derived from an EMBL/GenBank/DDBJ whole genome shotgun (WGS) entry which is preliminary data.</text>
</comment>
<sequence length="495" mass="55758">MHWIALLLPEYVVPTGQTAPRDDAVVQDSMHATTSTDANATQTQRELWVWHALQFTPRVAWMDEALLLEVAASEQLFGGQARLVQRVLHEGPSVLQAHGAGETALLALARMRWRQRTRQEALQRGNPVPDEAAPTADALPLATLSAAQAHTATLARMGCRTWGQLRALPRGGVARRFGADLLAALDTAYGQRTEAYDWILPPERFDWGMELPALAERANELLWNAQRLLIGLRAWLMARQQGVVAIELIWCFDWKRANGVDLPPEGGLSVSTAQPTQDMGHLERLLAERLDRVALPSPVRHLRLRVLDTRPWGGITRALLPEDKPKGDPLHQFIERLSARLGAEQVRVAVAQEDHRPEHQQRWIPATQMLPALTRARHPISRTEKRAGKPSDREAPHPQADVLLPAWLLAQPLELPMQRDVPCYGGGPLKRLTRLYRIETAWWSDGRTDAPALRDYFIARSERAGLVWIYRERPASLAESEGQTRFRWYLQGLYA</sequence>
<keyword evidence="1" id="KW-0227">DNA damage</keyword>
<organism evidence="2 3">
    <name type="scientific">Piscinibacterium candidicorallinum</name>
    <dbReference type="NCBI Taxonomy" id="1793872"/>
    <lineage>
        <taxon>Bacteria</taxon>
        <taxon>Pseudomonadati</taxon>
        <taxon>Pseudomonadota</taxon>
        <taxon>Betaproteobacteria</taxon>
        <taxon>Burkholderiales</taxon>
        <taxon>Piscinibacterium</taxon>
    </lineage>
</organism>
<name>A0ABV7H3L3_9BURK</name>
<dbReference type="Proteomes" id="UP001595556">
    <property type="component" value="Unassembled WGS sequence"/>
</dbReference>
<dbReference type="SUPFAM" id="SSF56672">
    <property type="entry name" value="DNA/RNA polymerases"/>
    <property type="match status" value="1"/>
</dbReference>
<dbReference type="InterPro" id="IPR043502">
    <property type="entry name" value="DNA/RNA_pol_sf"/>
</dbReference>
<dbReference type="InterPro" id="IPR050356">
    <property type="entry name" value="SulA_CellDiv_inhibitor"/>
</dbReference>
<gene>
    <name evidence="2" type="ORF">ACFOEN_02980</name>
</gene>